<reference evidence="2" key="1">
    <citation type="submission" date="2020-10" db="EMBL/GenBank/DDBJ databases">
        <authorList>
            <person name="Gilroy R."/>
        </authorList>
    </citation>
    <scope>NUCLEOTIDE SEQUENCE</scope>
    <source>
        <strain evidence="2">CHK191-8634</strain>
    </source>
</reference>
<dbReference type="EMBL" id="DVMR01000015">
    <property type="protein sequence ID" value="HIU42971.1"/>
    <property type="molecule type" value="Genomic_DNA"/>
</dbReference>
<dbReference type="AlphaFoldDB" id="A0A9D1LL79"/>
<proteinExistence type="predicted"/>
<dbReference type="Proteomes" id="UP000824073">
    <property type="component" value="Unassembled WGS sequence"/>
</dbReference>
<evidence type="ECO:0000256" key="1">
    <source>
        <dbReference type="SAM" id="Phobius"/>
    </source>
</evidence>
<feature type="transmembrane region" description="Helical" evidence="1">
    <location>
        <begin position="12"/>
        <end position="30"/>
    </location>
</feature>
<feature type="transmembrane region" description="Helical" evidence="1">
    <location>
        <begin position="164"/>
        <end position="184"/>
    </location>
</feature>
<keyword evidence="1" id="KW-1133">Transmembrane helix</keyword>
<keyword evidence="1" id="KW-0472">Membrane</keyword>
<gene>
    <name evidence="2" type="ORF">IAB67_01585</name>
</gene>
<sequence>MAELRFSRAAQLWAAGGTLAGILLLQWVLLQSGQDVTLVLTLLPVTAYFPAIICLHILSSSRFFPTAAVWTLGLTACFTTDILRKLLLLLCTRFSISGAALDAIITVCMLLTTAAIAVLVFRVLRAPFRSCVLHTQPQWLPLCFPALMVLLLFSYFSSSTTNPTLLVLLLLTVLSVFWVLTRALTSAAEAARLRDTERAARLQLELQRQQCDELAQRIRLGRIYRHDMRHHLRILDSLAQQDNAADILAYIGQLNGRLSDISERSYCANPSVNAVLASFLGQAEKAGCAVTSSICLPRQFPFDELDICVLLANPLENALRACQPKSVICGYRLS</sequence>
<protein>
    <submittedName>
        <fullName evidence="2">Uncharacterized protein</fullName>
    </submittedName>
</protein>
<evidence type="ECO:0000313" key="2">
    <source>
        <dbReference type="EMBL" id="HIU42971.1"/>
    </source>
</evidence>
<feature type="transmembrane region" description="Helical" evidence="1">
    <location>
        <begin position="63"/>
        <end position="83"/>
    </location>
</feature>
<organism evidence="2 3">
    <name type="scientific">Candidatus Ventrousia excrementavium</name>
    <dbReference type="NCBI Taxonomy" id="2840961"/>
    <lineage>
        <taxon>Bacteria</taxon>
        <taxon>Bacillati</taxon>
        <taxon>Bacillota</taxon>
        <taxon>Clostridia</taxon>
        <taxon>Eubacteriales</taxon>
        <taxon>Clostridiaceae</taxon>
        <taxon>Clostridiaceae incertae sedis</taxon>
        <taxon>Candidatus Ventrousia</taxon>
    </lineage>
</organism>
<reference evidence="2" key="2">
    <citation type="journal article" date="2021" name="PeerJ">
        <title>Extensive microbial diversity within the chicken gut microbiome revealed by metagenomics and culture.</title>
        <authorList>
            <person name="Gilroy R."/>
            <person name="Ravi A."/>
            <person name="Getino M."/>
            <person name="Pursley I."/>
            <person name="Horton D.L."/>
            <person name="Alikhan N.F."/>
            <person name="Baker D."/>
            <person name="Gharbi K."/>
            <person name="Hall N."/>
            <person name="Watson M."/>
            <person name="Adriaenssens E.M."/>
            <person name="Foster-Nyarko E."/>
            <person name="Jarju S."/>
            <person name="Secka A."/>
            <person name="Antonio M."/>
            <person name="Oren A."/>
            <person name="Chaudhuri R.R."/>
            <person name="La Ragione R."/>
            <person name="Hildebrand F."/>
            <person name="Pallen M.J."/>
        </authorList>
    </citation>
    <scope>NUCLEOTIDE SEQUENCE</scope>
    <source>
        <strain evidence="2">CHK191-8634</strain>
    </source>
</reference>
<comment type="caution">
    <text evidence="2">The sequence shown here is derived from an EMBL/GenBank/DDBJ whole genome shotgun (WGS) entry which is preliminary data.</text>
</comment>
<name>A0A9D1LL79_9CLOT</name>
<feature type="transmembrane region" description="Helical" evidence="1">
    <location>
        <begin position="36"/>
        <end position="58"/>
    </location>
</feature>
<evidence type="ECO:0000313" key="3">
    <source>
        <dbReference type="Proteomes" id="UP000824073"/>
    </source>
</evidence>
<keyword evidence="1" id="KW-0812">Transmembrane</keyword>
<feature type="transmembrane region" description="Helical" evidence="1">
    <location>
        <begin position="103"/>
        <end position="124"/>
    </location>
</feature>
<feature type="transmembrane region" description="Helical" evidence="1">
    <location>
        <begin position="139"/>
        <end position="158"/>
    </location>
</feature>
<accession>A0A9D1LL79</accession>